<dbReference type="SUPFAM" id="SSF48498">
    <property type="entry name" value="Tetracyclin repressor-like, C-terminal domain"/>
    <property type="match status" value="1"/>
</dbReference>
<evidence type="ECO:0000256" key="2">
    <source>
        <dbReference type="ARBA" id="ARBA00023125"/>
    </source>
</evidence>
<gene>
    <name evidence="6" type="ORF">HRH59_02260</name>
</gene>
<dbReference type="PANTHER" id="PTHR30055">
    <property type="entry name" value="HTH-TYPE TRANSCRIPTIONAL REGULATOR RUTR"/>
    <property type="match status" value="1"/>
</dbReference>
<protein>
    <submittedName>
        <fullName evidence="6">TetR/AcrR family transcriptional regulator</fullName>
    </submittedName>
</protein>
<dbReference type="EMBL" id="JABSOD010000002">
    <property type="protein sequence ID" value="NRQ41396.1"/>
    <property type="molecule type" value="Genomic_DNA"/>
</dbReference>
<dbReference type="PANTHER" id="PTHR30055:SF234">
    <property type="entry name" value="HTH-TYPE TRANSCRIPTIONAL REGULATOR BETI"/>
    <property type="match status" value="1"/>
</dbReference>
<evidence type="ECO:0000259" key="5">
    <source>
        <dbReference type="PROSITE" id="PS50977"/>
    </source>
</evidence>
<reference evidence="6 7" key="1">
    <citation type="submission" date="2020-06" db="EMBL/GenBank/DDBJ databases">
        <title>Rheinheimera sp. nov., a marine bacterium isolated from coastal.</title>
        <authorList>
            <person name="Yu Q."/>
            <person name="Qi Y."/>
            <person name="Pu J."/>
        </authorList>
    </citation>
    <scope>NUCLEOTIDE SEQUENCE [LARGE SCALE GENOMIC DNA]</scope>
    <source>
        <strain evidence="6 7">YQF-2</strain>
    </source>
</reference>
<feature type="DNA-binding region" description="H-T-H motif" evidence="4">
    <location>
        <begin position="22"/>
        <end position="41"/>
    </location>
</feature>
<evidence type="ECO:0000256" key="1">
    <source>
        <dbReference type="ARBA" id="ARBA00023015"/>
    </source>
</evidence>
<proteinExistence type="predicted"/>
<keyword evidence="3" id="KW-0804">Transcription</keyword>
<dbReference type="SUPFAM" id="SSF46689">
    <property type="entry name" value="Homeodomain-like"/>
    <property type="match status" value="1"/>
</dbReference>
<dbReference type="InterPro" id="IPR050109">
    <property type="entry name" value="HTH-type_TetR-like_transc_reg"/>
</dbReference>
<evidence type="ECO:0000313" key="7">
    <source>
        <dbReference type="Proteomes" id="UP000523161"/>
    </source>
</evidence>
<evidence type="ECO:0000256" key="3">
    <source>
        <dbReference type="ARBA" id="ARBA00023163"/>
    </source>
</evidence>
<dbReference type="InterPro" id="IPR036271">
    <property type="entry name" value="Tet_transcr_reg_TetR-rel_C_sf"/>
</dbReference>
<comment type="caution">
    <text evidence="6">The sequence shown here is derived from an EMBL/GenBank/DDBJ whole genome shotgun (WGS) entry which is preliminary data.</text>
</comment>
<dbReference type="PRINTS" id="PR00455">
    <property type="entry name" value="HTHTETR"/>
</dbReference>
<organism evidence="6 7">
    <name type="scientific">Rheinheimera lutimaris</name>
    <dbReference type="NCBI Taxonomy" id="2740584"/>
    <lineage>
        <taxon>Bacteria</taxon>
        <taxon>Pseudomonadati</taxon>
        <taxon>Pseudomonadota</taxon>
        <taxon>Gammaproteobacteria</taxon>
        <taxon>Chromatiales</taxon>
        <taxon>Chromatiaceae</taxon>
        <taxon>Rheinheimera</taxon>
    </lineage>
</organism>
<keyword evidence="2 4" id="KW-0238">DNA-binding</keyword>
<dbReference type="GO" id="GO:0000976">
    <property type="term" value="F:transcription cis-regulatory region binding"/>
    <property type="evidence" value="ECO:0007669"/>
    <property type="project" value="TreeGrafter"/>
</dbReference>
<dbReference type="Proteomes" id="UP000523161">
    <property type="component" value="Unassembled WGS sequence"/>
</dbReference>
<dbReference type="Pfam" id="PF00440">
    <property type="entry name" value="TetR_N"/>
    <property type="match status" value="1"/>
</dbReference>
<feature type="domain" description="HTH tetR-type" evidence="5">
    <location>
        <begin position="1"/>
        <end position="59"/>
    </location>
</feature>
<evidence type="ECO:0000313" key="6">
    <source>
        <dbReference type="EMBL" id="NRQ41396.1"/>
    </source>
</evidence>
<accession>A0A7Y5AN25</accession>
<dbReference type="AlphaFoldDB" id="A0A7Y5AN25"/>
<dbReference type="GO" id="GO:0003700">
    <property type="term" value="F:DNA-binding transcription factor activity"/>
    <property type="evidence" value="ECO:0007669"/>
    <property type="project" value="TreeGrafter"/>
</dbReference>
<dbReference type="Gene3D" id="1.10.357.10">
    <property type="entry name" value="Tetracycline Repressor, domain 2"/>
    <property type="match status" value="1"/>
</dbReference>
<dbReference type="InterPro" id="IPR001647">
    <property type="entry name" value="HTH_TetR"/>
</dbReference>
<keyword evidence="1" id="KW-0805">Transcription regulation</keyword>
<evidence type="ECO:0000256" key="4">
    <source>
        <dbReference type="PROSITE-ProRule" id="PRU00335"/>
    </source>
</evidence>
<keyword evidence="7" id="KW-1185">Reference proteome</keyword>
<sequence length="182" mass="20683">MQQQILDTALQLASKTGWEQLTLQQLAAAMQISLADIYCHFRTKDELVDAWFDRADMALLSAQISKELPAATRLQQAIQHWLAALAPYHKLSSQMLLYKLEPGHIHLQFGGILRISRTVQWLREAAGLTASGVARIGQELALSSLFVVVFVYWLKDRSPAQQRSLRLLQRKLQCADIFGLWR</sequence>
<name>A0A7Y5AN25_9GAMM</name>
<dbReference type="PROSITE" id="PS50977">
    <property type="entry name" value="HTH_TETR_2"/>
    <property type="match status" value="1"/>
</dbReference>
<dbReference type="InterPro" id="IPR009057">
    <property type="entry name" value="Homeodomain-like_sf"/>
</dbReference>
<dbReference type="RefSeq" id="WP_173499646.1">
    <property type="nucleotide sequence ID" value="NZ_JABSOD010000002.1"/>
</dbReference>